<name>A0ABX1ZY29_9BACL</name>
<protein>
    <recommendedName>
        <fullName evidence="2">SLH domain-containing protein</fullName>
    </recommendedName>
</protein>
<feature type="domain" description="SLH" evidence="2">
    <location>
        <begin position="370"/>
        <end position="433"/>
    </location>
</feature>
<dbReference type="Gene3D" id="2.60.40.1930">
    <property type="match status" value="1"/>
</dbReference>
<comment type="caution">
    <text evidence="3">The sequence shown here is derived from an EMBL/GenBank/DDBJ whole genome shotgun (WGS) entry which is preliminary data.</text>
</comment>
<evidence type="ECO:0000256" key="1">
    <source>
        <dbReference type="SAM" id="SignalP"/>
    </source>
</evidence>
<feature type="chain" id="PRO_5046757583" description="SLH domain-containing protein" evidence="1">
    <location>
        <begin position="26"/>
        <end position="490"/>
    </location>
</feature>
<evidence type="ECO:0000313" key="3">
    <source>
        <dbReference type="EMBL" id="NOV03693.1"/>
    </source>
</evidence>
<dbReference type="PROSITE" id="PS51272">
    <property type="entry name" value="SLH"/>
    <property type="match status" value="3"/>
</dbReference>
<dbReference type="PANTHER" id="PTHR43308">
    <property type="entry name" value="OUTER MEMBRANE PROTEIN ALPHA-RELATED"/>
    <property type="match status" value="1"/>
</dbReference>
<feature type="domain" description="SLH" evidence="2">
    <location>
        <begin position="436"/>
        <end position="490"/>
    </location>
</feature>
<organism evidence="3 4">
    <name type="scientific">Paenibacillus planticolens</name>
    <dbReference type="NCBI Taxonomy" id="2654976"/>
    <lineage>
        <taxon>Bacteria</taxon>
        <taxon>Bacillati</taxon>
        <taxon>Bacillota</taxon>
        <taxon>Bacilli</taxon>
        <taxon>Bacillales</taxon>
        <taxon>Paenibacillaceae</taxon>
        <taxon>Paenibacillus</taxon>
    </lineage>
</organism>
<feature type="domain" description="SLH" evidence="2">
    <location>
        <begin position="309"/>
        <end position="368"/>
    </location>
</feature>
<reference evidence="3 4" key="1">
    <citation type="submission" date="2019-10" db="EMBL/GenBank/DDBJ databases">
        <title>Description of Paenibacillus pedi sp. nov.</title>
        <authorList>
            <person name="Carlier A."/>
            <person name="Qi S."/>
        </authorList>
    </citation>
    <scope>NUCLEOTIDE SEQUENCE [LARGE SCALE GENOMIC DNA]</scope>
    <source>
        <strain evidence="3 4">LMG 31457</strain>
    </source>
</reference>
<dbReference type="InterPro" id="IPR051465">
    <property type="entry name" value="Cell_Envelope_Struct_Comp"/>
</dbReference>
<accession>A0ABX1ZY29</accession>
<dbReference type="EMBL" id="WHNZ01000064">
    <property type="protein sequence ID" value="NOV03693.1"/>
    <property type="molecule type" value="Genomic_DNA"/>
</dbReference>
<proteinExistence type="predicted"/>
<gene>
    <name evidence="3" type="ORF">GC097_27165</name>
</gene>
<evidence type="ECO:0000259" key="2">
    <source>
        <dbReference type="PROSITE" id="PS51272"/>
    </source>
</evidence>
<dbReference type="Proteomes" id="UP000618579">
    <property type="component" value="Unassembled WGS sequence"/>
</dbReference>
<dbReference type="RefSeq" id="WP_171686502.1">
    <property type="nucleotide sequence ID" value="NZ_WHNZ01000064.1"/>
</dbReference>
<sequence length="490" mass="52300">MKKKLSLIMATMLVALTVMPVAALASSTDTIQITDITNKTKGEKVTVTGTSSFNQVIVKVLNPDGTVLYFDVVNTANGSYSKEFTLPADAQTGTYTVVVGKETTVAKDLFDVYVPIGGGGGGGGFFITEADKAVQDIKDGKWLALNDRGNLNLPAAAVDKLGDTKLKVKSGDLTVEIPAANIKSLIAGLSIEALKDATITVNIEKKQTADIESLISKAESAGQLVLTSAGEMIDITLSVSTKDGKTNKISRLTEPVTISFKLKAGANSKLAGIYSINDNGELEYVGGTVANSTIQAELQHFSLYGVLEYNKSFSDVPATHWAYDIIKELSAKHIVNGTTDALFMPENQVTRSEFVALLTRALQLKSTPIYNNTFADVSPNEWYASSVQSAVQAGLVTGTSETTFEPNKPITREEMVTLIVRAYEKNHGVQSAPSKSVSFTDASQIHDWAQPFVNKAANLGIIATDTAQFNPLDHATRAESSKVVSSILSK</sequence>
<feature type="signal peptide" evidence="1">
    <location>
        <begin position="1"/>
        <end position="25"/>
    </location>
</feature>
<dbReference type="PANTHER" id="PTHR43308:SF5">
    <property type="entry name" value="S-LAYER PROTEIN _ PEPTIDOGLYCAN ENDO-BETA-N-ACETYLGLUCOSAMINIDASE"/>
    <property type="match status" value="1"/>
</dbReference>
<keyword evidence="1" id="KW-0732">Signal</keyword>
<keyword evidence="4" id="KW-1185">Reference proteome</keyword>
<dbReference type="Pfam" id="PF00395">
    <property type="entry name" value="SLH"/>
    <property type="match status" value="3"/>
</dbReference>
<evidence type="ECO:0000313" key="4">
    <source>
        <dbReference type="Proteomes" id="UP000618579"/>
    </source>
</evidence>
<dbReference type="InterPro" id="IPR001119">
    <property type="entry name" value="SLH_dom"/>
</dbReference>